<comment type="caution">
    <text evidence="1">The sequence shown here is derived from an EMBL/GenBank/DDBJ whole genome shotgun (WGS) entry which is preliminary data.</text>
</comment>
<dbReference type="EMBL" id="OPYN01000070">
    <property type="protein sequence ID" value="SPO59752.1"/>
    <property type="molecule type" value="Genomic_DNA"/>
</dbReference>
<dbReference type="Proteomes" id="UP000294335">
    <property type="component" value="Unassembled WGS sequence"/>
</dbReference>
<evidence type="ECO:0000313" key="1">
    <source>
        <dbReference type="EMBL" id="SPO59752.1"/>
    </source>
</evidence>
<organism evidence="1 2">
    <name type="scientific">Pseudomonas inefficax</name>
    <dbReference type="NCBI Taxonomy" id="2078786"/>
    <lineage>
        <taxon>Bacteria</taxon>
        <taxon>Pseudomonadati</taxon>
        <taxon>Pseudomonadota</taxon>
        <taxon>Gammaproteobacteria</taxon>
        <taxon>Pseudomonadales</taxon>
        <taxon>Pseudomonadaceae</taxon>
        <taxon>Pseudomonas</taxon>
    </lineage>
</organism>
<sequence length="188" mass="19075">MPLHVVGSHACYFVSQPCPCLRAAVTLRQQLAQHHLGIGPQLGHVGGAAFDILGEGIGEQVLDVLEVIGGGRQWHTGLGGDGAVAHATYAIAHDNAHGGVEDQLATLFAALAGSLAALVLHAFGDGGGDAGGALVRHCGCHWGYLMDSVSSVPASSRLKPLPQVPHYPQAGAVPVGAALAAKRPVLTT</sequence>
<evidence type="ECO:0000313" key="2">
    <source>
        <dbReference type="Proteomes" id="UP000294335"/>
    </source>
</evidence>
<protein>
    <submittedName>
        <fullName evidence="1">Uncharacterized protein</fullName>
    </submittedName>
</protein>
<gene>
    <name evidence="1" type="ORF">JV551A3_V1_700024</name>
</gene>
<reference evidence="1 2" key="1">
    <citation type="submission" date="2018-02" db="EMBL/GenBank/DDBJ databases">
        <authorList>
            <person name="Dubost A."/>
        </authorList>
    </citation>
    <scope>NUCLEOTIDE SEQUENCE [LARGE SCALE GENOMIC DNA]</scope>
    <source>
        <strain evidence="2">JV551A3</strain>
    </source>
</reference>
<dbReference type="AlphaFoldDB" id="A0AAQ1P4R0"/>
<accession>A0AAQ1P4R0</accession>
<keyword evidence="2" id="KW-1185">Reference proteome</keyword>
<proteinExistence type="predicted"/>
<name>A0AAQ1P4R0_9PSED</name>